<organism evidence="1 2">
    <name type="scientific">Phytophthora fragariae</name>
    <dbReference type="NCBI Taxonomy" id="53985"/>
    <lineage>
        <taxon>Eukaryota</taxon>
        <taxon>Sar</taxon>
        <taxon>Stramenopiles</taxon>
        <taxon>Oomycota</taxon>
        <taxon>Peronosporomycetes</taxon>
        <taxon>Peronosporales</taxon>
        <taxon>Peronosporaceae</taxon>
        <taxon>Phytophthora</taxon>
    </lineage>
</organism>
<sequence>MSASLSRCSSAFAASSLFDPGDGLDTGPRRSPTIFGRRICIPTSSIKKAYNSFL</sequence>
<dbReference type="EMBL" id="QXFZ01006496">
    <property type="protein sequence ID" value="KAE9058552.1"/>
    <property type="molecule type" value="Genomic_DNA"/>
</dbReference>
<accession>A0A6A3PE12</accession>
<evidence type="ECO:0000313" key="2">
    <source>
        <dbReference type="Proteomes" id="UP000441208"/>
    </source>
</evidence>
<reference evidence="1 2" key="1">
    <citation type="submission" date="2018-08" db="EMBL/GenBank/DDBJ databases">
        <title>Genomic investigation of the strawberry pathogen Phytophthora fragariae indicates pathogenicity is determined by transcriptional variation in three key races.</title>
        <authorList>
            <person name="Adams T.M."/>
            <person name="Armitage A.D."/>
            <person name="Sobczyk M.K."/>
            <person name="Bates H.J."/>
            <person name="Dunwell J.M."/>
            <person name="Nellist C.F."/>
            <person name="Harrison R.J."/>
        </authorList>
    </citation>
    <scope>NUCLEOTIDE SEQUENCE [LARGE SCALE GENOMIC DNA]</scope>
    <source>
        <strain evidence="1 2">NOV-71</strain>
    </source>
</reference>
<proteinExistence type="predicted"/>
<dbReference type="Proteomes" id="UP000441208">
    <property type="component" value="Unassembled WGS sequence"/>
</dbReference>
<dbReference type="AlphaFoldDB" id="A0A6A3PE12"/>
<gene>
    <name evidence="1" type="ORF">PF007_g31259</name>
</gene>
<name>A0A6A3PE12_9STRA</name>
<evidence type="ECO:0000313" key="1">
    <source>
        <dbReference type="EMBL" id="KAE9058552.1"/>
    </source>
</evidence>
<comment type="caution">
    <text evidence="1">The sequence shown here is derived from an EMBL/GenBank/DDBJ whole genome shotgun (WGS) entry which is preliminary data.</text>
</comment>
<protein>
    <submittedName>
        <fullName evidence="1">Uncharacterized protein</fullName>
    </submittedName>
</protein>